<dbReference type="PRINTS" id="PR00081">
    <property type="entry name" value="GDHRDH"/>
</dbReference>
<keyword evidence="6" id="KW-0521">NADP</keyword>
<keyword evidence="4 6" id="KW-0560">Oxidoreductase</keyword>
<proteinExistence type="inferred from homology"/>
<dbReference type="PRINTS" id="PR00080">
    <property type="entry name" value="SDRFAMILY"/>
</dbReference>
<dbReference type="InterPro" id="IPR057326">
    <property type="entry name" value="KR_dom"/>
</dbReference>
<dbReference type="InterPro" id="IPR036291">
    <property type="entry name" value="NAD(P)-bd_dom_sf"/>
</dbReference>
<dbReference type="SUPFAM" id="SSF51735">
    <property type="entry name" value="NAD(P)-binding Rossmann-fold domains"/>
    <property type="match status" value="1"/>
</dbReference>
<keyword evidence="6" id="KW-0275">Fatty acid biosynthesis</keyword>
<keyword evidence="9" id="KW-1185">Reference proteome</keyword>
<dbReference type="Proteomes" id="UP000763557">
    <property type="component" value="Unassembled WGS sequence"/>
</dbReference>
<comment type="pathway">
    <text evidence="1 6">Lipid metabolism; fatty acid biosynthesis.</text>
</comment>
<comment type="caution">
    <text evidence="8">The sequence shown here is derived from an EMBL/GenBank/DDBJ whole genome shotgun (WGS) entry which is preliminary data.</text>
</comment>
<dbReference type="InterPro" id="IPR002347">
    <property type="entry name" value="SDR_fam"/>
</dbReference>
<evidence type="ECO:0000313" key="8">
    <source>
        <dbReference type="EMBL" id="NRN70954.1"/>
    </source>
</evidence>
<evidence type="ECO:0000256" key="2">
    <source>
        <dbReference type="ARBA" id="ARBA00006484"/>
    </source>
</evidence>
<dbReference type="PANTHER" id="PTHR42879">
    <property type="entry name" value="3-OXOACYL-(ACYL-CARRIER-PROTEIN) REDUCTASE"/>
    <property type="match status" value="1"/>
</dbReference>
<dbReference type="InterPro" id="IPR050259">
    <property type="entry name" value="SDR"/>
</dbReference>
<keyword evidence="6" id="KW-0276">Fatty acid metabolism</keyword>
<dbReference type="Gene3D" id="3.40.50.720">
    <property type="entry name" value="NAD(P)-binding Rossmann-like Domain"/>
    <property type="match status" value="1"/>
</dbReference>
<keyword evidence="6" id="KW-0443">Lipid metabolism</keyword>
<evidence type="ECO:0000256" key="1">
    <source>
        <dbReference type="ARBA" id="ARBA00005194"/>
    </source>
</evidence>
<dbReference type="PROSITE" id="PS00061">
    <property type="entry name" value="ADH_SHORT"/>
    <property type="match status" value="1"/>
</dbReference>
<dbReference type="Pfam" id="PF13561">
    <property type="entry name" value="adh_short_C2"/>
    <property type="match status" value="1"/>
</dbReference>
<evidence type="ECO:0000256" key="4">
    <source>
        <dbReference type="ARBA" id="ARBA00023002"/>
    </source>
</evidence>
<dbReference type="SMART" id="SM00822">
    <property type="entry name" value="PKS_KR"/>
    <property type="match status" value="1"/>
</dbReference>
<evidence type="ECO:0000256" key="5">
    <source>
        <dbReference type="ARBA" id="ARBA00048508"/>
    </source>
</evidence>
<comment type="subunit">
    <text evidence="6">Homotetramer.</text>
</comment>
<evidence type="ECO:0000259" key="7">
    <source>
        <dbReference type="SMART" id="SM00822"/>
    </source>
</evidence>
<keyword evidence="6" id="KW-0444">Lipid biosynthesis</keyword>
<comment type="function">
    <text evidence="6">Catalyzes the NADPH-dependent reduction of beta-ketoacyl-ACP substrates to beta-hydroxyacyl-ACP products, the first reductive step in the elongation cycle of fatty acid biosynthesis.</text>
</comment>
<evidence type="ECO:0000313" key="9">
    <source>
        <dbReference type="Proteomes" id="UP000763557"/>
    </source>
</evidence>
<comment type="similarity">
    <text evidence="2 6">Belongs to the short-chain dehydrogenases/reductases (SDR) family.</text>
</comment>
<dbReference type="RefSeq" id="WP_173142124.1">
    <property type="nucleotide sequence ID" value="NZ_CBCSGW010000025.1"/>
</dbReference>
<reference evidence="8 9" key="1">
    <citation type="submission" date="2020-01" db="EMBL/GenBank/DDBJ databases">
        <title>Kibdelosporangium persica a novel Actinomycetes from a hot desert in Iran.</title>
        <authorList>
            <person name="Safaei N."/>
            <person name="Zaburannyi N."/>
            <person name="Mueller R."/>
            <person name="Wink J."/>
        </authorList>
    </citation>
    <scope>NUCLEOTIDE SEQUENCE [LARGE SCALE GENOMIC DNA]</scope>
    <source>
        <strain evidence="8 9">4NS15</strain>
    </source>
</reference>
<dbReference type="InterPro" id="IPR020904">
    <property type="entry name" value="Sc_DH/Rdtase_CS"/>
</dbReference>
<name>A0ABX2FHS1_9PSEU</name>
<dbReference type="EC" id="1.1.1.100" evidence="3 6"/>
<accession>A0ABX2FHS1</accession>
<dbReference type="InterPro" id="IPR011284">
    <property type="entry name" value="3oxo_ACP_reduc"/>
</dbReference>
<dbReference type="NCBIfam" id="NF009466">
    <property type="entry name" value="PRK12826.1-2"/>
    <property type="match status" value="1"/>
</dbReference>
<organism evidence="8 9">
    <name type="scientific">Kibdelosporangium persicum</name>
    <dbReference type="NCBI Taxonomy" id="2698649"/>
    <lineage>
        <taxon>Bacteria</taxon>
        <taxon>Bacillati</taxon>
        <taxon>Actinomycetota</taxon>
        <taxon>Actinomycetes</taxon>
        <taxon>Pseudonocardiales</taxon>
        <taxon>Pseudonocardiaceae</taxon>
        <taxon>Kibdelosporangium</taxon>
    </lineage>
</organism>
<dbReference type="PANTHER" id="PTHR42879:SF2">
    <property type="entry name" value="3-OXOACYL-[ACYL-CARRIER-PROTEIN] REDUCTASE FABG"/>
    <property type="match status" value="1"/>
</dbReference>
<feature type="domain" description="Ketoreductase" evidence="7">
    <location>
        <begin position="7"/>
        <end position="187"/>
    </location>
</feature>
<comment type="catalytic activity">
    <reaction evidence="5 6">
        <text>a (3R)-hydroxyacyl-[ACP] + NADP(+) = a 3-oxoacyl-[ACP] + NADPH + H(+)</text>
        <dbReference type="Rhea" id="RHEA:17397"/>
        <dbReference type="Rhea" id="RHEA-COMP:9916"/>
        <dbReference type="Rhea" id="RHEA-COMP:9945"/>
        <dbReference type="ChEBI" id="CHEBI:15378"/>
        <dbReference type="ChEBI" id="CHEBI:57783"/>
        <dbReference type="ChEBI" id="CHEBI:58349"/>
        <dbReference type="ChEBI" id="CHEBI:78776"/>
        <dbReference type="ChEBI" id="CHEBI:78827"/>
        <dbReference type="EC" id="1.1.1.100"/>
    </reaction>
</comment>
<protein>
    <recommendedName>
        <fullName evidence="3 6">3-oxoacyl-[acyl-carrier-protein] reductase</fullName>
        <ecNumber evidence="3 6">1.1.1.100</ecNumber>
    </recommendedName>
</protein>
<evidence type="ECO:0000256" key="3">
    <source>
        <dbReference type="ARBA" id="ARBA00012948"/>
    </source>
</evidence>
<evidence type="ECO:0000256" key="6">
    <source>
        <dbReference type="RuleBase" id="RU366074"/>
    </source>
</evidence>
<sequence>MPRTSRKVAVVTGGSRGIGRAVVTRLAADGYDVAFCYRAEGESASAVQKEVRALGRECLACRVDVTDSGQVKGFVERVEDELGDIDAAVTSAGITRDNPMVLMSDEDWDAVLRANLDGVRHLLRSVVFPMMKRRTGVLVTISSVAGITGNAAQTNYAASKAGVIALTRSLAKEVGRYGIRANAVAPGFIETDMTAGLSQAVTDDMLGRIPLARFGTPDEVASMVSFLVSGQAAYVTGQVFQVDGGIVL</sequence>
<dbReference type="EMBL" id="JAAATY010000048">
    <property type="protein sequence ID" value="NRN70954.1"/>
    <property type="molecule type" value="Genomic_DNA"/>
</dbReference>
<dbReference type="NCBIfam" id="TIGR01830">
    <property type="entry name" value="3oxo_ACP_reduc"/>
    <property type="match status" value="1"/>
</dbReference>
<gene>
    <name evidence="8" type="ORF">GC106_82290</name>
</gene>